<reference evidence="8 9" key="1">
    <citation type="journal article" date="2009" name="Stand. Genomic Sci.">
        <title>Complete genome sequence of Jonesia denitrificans type strain (Prevot 55134).</title>
        <authorList>
            <person name="Pukall R."/>
            <person name="Gehrich-Schroter G."/>
            <person name="Lapidus A."/>
            <person name="Nolan M."/>
            <person name="Glavina Del Rio T."/>
            <person name="Lucas S."/>
            <person name="Chen F."/>
            <person name="Tice H."/>
            <person name="Pitluck S."/>
            <person name="Cheng J.F."/>
            <person name="Copeland A."/>
            <person name="Saunders E."/>
            <person name="Brettin T."/>
            <person name="Detter J.C."/>
            <person name="Bruce D."/>
            <person name="Goodwin L."/>
            <person name="Pati A."/>
            <person name="Ivanova N."/>
            <person name="Mavromatis K."/>
            <person name="Ovchinnikova G."/>
            <person name="Chen A."/>
            <person name="Palaniappan K."/>
            <person name="Land M."/>
            <person name="Hauser L."/>
            <person name="Chang Y.J."/>
            <person name="Jeffries C.D."/>
            <person name="Chain P."/>
            <person name="Goker M."/>
            <person name="Bristow J."/>
            <person name="Eisen J.A."/>
            <person name="Markowitz V."/>
            <person name="Hugenholtz P."/>
            <person name="Kyrpides N.C."/>
            <person name="Klenk H.P."/>
            <person name="Han C."/>
        </authorList>
    </citation>
    <scope>NUCLEOTIDE SEQUENCE [LARGE SCALE GENOMIC DNA]</scope>
    <source>
        <strain evidence="9">ATCC 14870 / DSM 20603 / BCRC 15368 / CIP 55.134 / JCM 11481 / NBRC 15587 / NCTC 10816 / Prevot 55134</strain>
    </source>
</reference>
<dbReference type="RefSeq" id="WP_015771597.1">
    <property type="nucleotide sequence ID" value="NC_013174.1"/>
</dbReference>
<dbReference type="InterPro" id="IPR005794">
    <property type="entry name" value="Fmt"/>
</dbReference>
<dbReference type="NCBIfam" id="TIGR00460">
    <property type="entry name" value="fmt"/>
    <property type="match status" value="1"/>
</dbReference>
<proteinExistence type="inferred from homology"/>
<comment type="catalytic activity">
    <reaction evidence="5">
        <text>L-methionyl-tRNA(fMet) + (6R)-10-formyltetrahydrofolate = N-formyl-L-methionyl-tRNA(fMet) + (6S)-5,6,7,8-tetrahydrofolate + H(+)</text>
        <dbReference type="Rhea" id="RHEA:24380"/>
        <dbReference type="Rhea" id="RHEA-COMP:9952"/>
        <dbReference type="Rhea" id="RHEA-COMP:9953"/>
        <dbReference type="ChEBI" id="CHEBI:15378"/>
        <dbReference type="ChEBI" id="CHEBI:57453"/>
        <dbReference type="ChEBI" id="CHEBI:78530"/>
        <dbReference type="ChEBI" id="CHEBI:78844"/>
        <dbReference type="ChEBI" id="CHEBI:195366"/>
        <dbReference type="EC" id="2.1.2.9"/>
    </reaction>
</comment>
<dbReference type="EMBL" id="CP001706">
    <property type="protein sequence ID" value="ACV08969.1"/>
    <property type="molecule type" value="Genomic_DNA"/>
</dbReference>
<evidence type="ECO:0000256" key="2">
    <source>
        <dbReference type="ARBA" id="ARBA00012261"/>
    </source>
</evidence>
<dbReference type="STRING" id="471856.Jden_1313"/>
<dbReference type="PANTHER" id="PTHR11138">
    <property type="entry name" value="METHIONYL-TRNA FORMYLTRANSFERASE"/>
    <property type="match status" value="1"/>
</dbReference>
<evidence type="ECO:0000256" key="4">
    <source>
        <dbReference type="ARBA" id="ARBA00022917"/>
    </source>
</evidence>
<evidence type="ECO:0000256" key="1">
    <source>
        <dbReference type="ARBA" id="ARBA00010699"/>
    </source>
</evidence>
<gene>
    <name evidence="5" type="primary">fmt</name>
    <name evidence="8" type="ordered locus">Jden_1313</name>
</gene>
<evidence type="ECO:0000256" key="3">
    <source>
        <dbReference type="ARBA" id="ARBA00022679"/>
    </source>
</evidence>
<dbReference type="EC" id="2.1.2.9" evidence="2 5"/>
<evidence type="ECO:0000256" key="5">
    <source>
        <dbReference type="HAMAP-Rule" id="MF_00182"/>
    </source>
</evidence>
<dbReference type="AlphaFoldDB" id="C7R4B2"/>
<dbReference type="Pfam" id="PF00551">
    <property type="entry name" value="Formyl_trans_N"/>
    <property type="match status" value="1"/>
</dbReference>
<dbReference type="SUPFAM" id="SSF50486">
    <property type="entry name" value="FMT C-terminal domain-like"/>
    <property type="match status" value="1"/>
</dbReference>
<evidence type="ECO:0000313" key="8">
    <source>
        <dbReference type="EMBL" id="ACV08969.1"/>
    </source>
</evidence>
<dbReference type="HOGENOM" id="CLU_033347_1_0_11"/>
<dbReference type="InterPro" id="IPR044135">
    <property type="entry name" value="Met-tRNA-FMT_C"/>
</dbReference>
<dbReference type="InterPro" id="IPR036477">
    <property type="entry name" value="Formyl_transf_N_sf"/>
</dbReference>
<dbReference type="PANTHER" id="PTHR11138:SF5">
    <property type="entry name" value="METHIONYL-TRNA FORMYLTRANSFERASE, MITOCHONDRIAL"/>
    <property type="match status" value="1"/>
</dbReference>
<dbReference type="InterPro" id="IPR011034">
    <property type="entry name" value="Formyl_transferase-like_C_sf"/>
</dbReference>
<dbReference type="CDD" id="cd08704">
    <property type="entry name" value="Met_tRNA_FMT_C"/>
    <property type="match status" value="1"/>
</dbReference>
<dbReference type="KEGG" id="jde:Jden_1313"/>
<dbReference type="HAMAP" id="MF_00182">
    <property type="entry name" value="Formyl_trans"/>
    <property type="match status" value="1"/>
</dbReference>
<comment type="function">
    <text evidence="5">Attaches a formyl group to the free amino group of methionyl-tRNA(fMet). The formyl group appears to play a dual role in the initiator identity of N-formylmethionyl-tRNA by promoting its recognition by IF2 and preventing the misappropriation of this tRNA by the elongation apparatus.</text>
</comment>
<dbReference type="CDD" id="cd08646">
    <property type="entry name" value="FMT_core_Met-tRNA-FMT_N"/>
    <property type="match status" value="1"/>
</dbReference>
<evidence type="ECO:0000259" key="6">
    <source>
        <dbReference type="Pfam" id="PF00551"/>
    </source>
</evidence>
<accession>C7R4B2</accession>
<feature type="domain" description="Formyl transferase C-terminal" evidence="7">
    <location>
        <begin position="202"/>
        <end position="302"/>
    </location>
</feature>
<dbReference type="Proteomes" id="UP000000628">
    <property type="component" value="Chromosome"/>
</dbReference>
<dbReference type="Gene3D" id="3.40.50.12230">
    <property type="match status" value="1"/>
</dbReference>
<keyword evidence="3 5" id="KW-0808">Transferase</keyword>
<dbReference type="GO" id="GO:0004479">
    <property type="term" value="F:methionyl-tRNA formyltransferase activity"/>
    <property type="evidence" value="ECO:0007669"/>
    <property type="project" value="UniProtKB-UniRule"/>
</dbReference>
<dbReference type="InterPro" id="IPR005793">
    <property type="entry name" value="Formyl_trans_C"/>
</dbReference>
<dbReference type="InterPro" id="IPR041711">
    <property type="entry name" value="Met-tRNA-FMT_N"/>
</dbReference>
<comment type="similarity">
    <text evidence="1 5">Belongs to the Fmt family.</text>
</comment>
<keyword evidence="4 5" id="KW-0648">Protein biosynthesis</keyword>
<dbReference type="Pfam" id="PF02911">
    <property type="entry name" value="Formyl_trans_C"/>
    <property type="match status" value="1"/>
</dbReference>
<name>C7R4B2_JONDD</name>
<sequence length="311" mass="32598">MRVVFAGTPDVAVPSLEALVDSPHDVVGVITRADARVGRGRRVAPSAVRARAQELGLDVLTVPPSAQEFVPWLRERDVDVVAVVAYGHLLPASVLSVPKFGWVNLHFSLLPAWRGAAPVQRAVMAGDAVTGASTFLIEEGMDTGPVFGVMTEAIRPTDTSGVLLERLAVAGAPLLVSTLDAIESGDAQPVAQDVEGVSYAPKLNAEDVRVDWTRPAHLVDRIIRGGTPDPGAWTLWGSEGVRVGVGPVVVDGGPGDVGLAPGQLHVTKRAVWVGTGSDPVRLGEVTVPGKRAMPASDWARGARLTSSEFFS</sequence>
<feature type="binding site" evidence="5">
    <location>
        <begin position="108"/>
        <end position="111"/>
    </location>
    <ligand>
        <name>(6S)-5,6,7,8-tetrahydrofolate</name>
        <dbReference type="ChEBI" id="CHEBI:57453"/>
    </ligand>
</feature>
<dbReference type="GO" id="GO:0005829">
    <property type="term" value="C:cytosol"/>
    <property type="evidence" value="ECO:0007669"/>
    <property type="project" value="TreeGrafter"/>
</dbReference>
<protein>
    <recommendedName>
        <fullName evidence="2 5">Methionyl-tRNA formyltransferase</fullName>
        <ecNumber evidence="2 5">2.1.2.9</ecNumber>
    </recommendedName>
</protein>
<keyword evidence="9" id="KW-1185">Reference proteome</keyword>
<dbReference type="SUPFAM" id="SSF53328">
    <property type="entry name" value="Formyltransferase"/>
    <property type="match status" value="1"/>
</dbReference>
<organism evidence="8 9">
    <name type="scientific">Jonesia denitrificans (strain ATCC 14870 / DSM 20603 / BCRC 15368 / CIP 55.134 / JCM 11481 / NBRC 15587 / NCTC 10816 / Prevot 55134)</name>
    <name type="common">Listeria denitrificans</name>
    <dbReference type="NCBI Taxonomy" id="471856"/>
    <lineage>
        <taxon>Bacteria</taxon>
        <taxon>Bacillati</taxon>
        <taxon>Actinomycetota</taxon>
        <taxon>Actinomycetes</taxon>
        <taxon>Micrococcales</taxon>
        <taxon>Jonesiaceae</taxon>
        <taxon>Jonesia</taxon>
    </lineage>
</organism>
<evidence type="ECO:0000259" key="7">
    <source>
        <dbReference type="Pfam" id="PF02911"/>
    </source>
</evidence>
<dbReference type="eggNOG" id="COG0223">
    <property type="taxonomic scope" value="Bacteria"/>
</dbReference>
<dbReference type="InterPro" id="IPR002376">
    <property type="entry name" value="Formyl_transf_N"/>
</dbReference>
<feature type="domain" description="Formyl transferase N-terminal" evidence="6">
    <location>
        <begin position="1"/>
        <end position="178"/>
    </location>
</feature>
<evidence type="ECO:0000313" key="9">
    <source>
        <dbReference type="Proteomes" id="UP000000628"/>
    </source>
</evidence>
<dbReference type="OrthoDB" id="9802815at2"/>